<feature type="region of interest" description="Disordered" evidence="1">
    <location>
        <begin position="80"/>
        <end position="111"/>
    </location>
</feature>
<gene>
    <name evidence="3" type="ORF">PHYPA_021777</name>
</gene>
<name>A0A2K1J324_PHYPA</name>
<reference evidence="3 5" key="2">
    <citation type="journal article" date="2018" name="Plant J.">
        <title>The Physcomitrella patens chromosome-scale assembly reveals moss genome structure and evolution.</title>
        <authorList>
            <person name="Lang D."/>
            <person name="Ullrich K.K."/>
            <person name="Murat F."/>
            <person name="Fuchs J."/>
            <person name="Jenkins J."/>
            <person name="Haas F.B."/>
            <person name="Piednoel M."/>
            <person name="Gundlach H."/>
            <person name="Van Bel M."/>
            <person name="Meyberg R."/>
            <person name="Vives C."/>
            <person name="Morata J."/>
            <person name="Symeonidi A."/>
            <person name="Hiss M."/>
            <person name="Muchero W."/>
            <person name="Kamisugi Y."/>
            <person name="Saleh O."/>
            <person name="Blanc G."/>
            <person name="Decker E.L."/>
            <person name="van Gessel N."/>
            <person name="Grimwood J."/>
            <person name="Hayes R.D."/>
            <person name="Graham S.W."/>
            <person name="Gunter L.E."/>
            <person name="McDaniel S.F."/>
            <person name="Hoernstein S.N.W."/>
            <person name="Larsson A."/>
            <person name="Li F.W."/>
            <person name="Perroud P.F."/>
            <person name="Phillips J."/>
            <person name="Ranjan P."/>
            <person name="Rokshar D.S."/>
            <person name="Rothfels C.J."/>
            <person name="Schneider L."/>
            <person name="Shu S."/>
            <person name="Stevenson D.W."/>
            <person name="Thummler F."/>
            <person name="Tillich M."/>
            <person name="Villarreal Aguilar J.C."/>
            <person name="Widiez T."/>
            <person name="Wong G.K."/>
            <person name="Wymore A."/>
            <person name="Zhang Y."/>
            <person name="Zimmer A.D."/>
            <person name="Quatrano R.S."/>
            <person name="Mayer K.F.X."/>
            <person name="Goodstein D."/>
            <person name="Casacuberta J.M."/>
            <person name="Vandepoele K."/>
            <person name="Reski R."/>
            <person name="Cuming A.C."/>
            <person name="Tuskan G.A."/>
            <person name="Maumus F."/>
            <person name="Salse J."/>
            <person name="Schmutz J."/>
            <person name="Rensing S.A."/>
        </authorList>
    </citation>
    <scope>NUCLEOTIDE SEQUENCE [LARGE SCALE GENOMIC DNA]</scope>
    <source>
        <strain evidence="4 5">cv. Gransden 2004</strain>
    </source>
</reference>
<keyword evidence="2" id="KW-0812">Transmembrane</keyword>
<dbReference type="InterPro" id="IPR037699">
    <property type="entry name" value="At5g65660-like"/>
</dbReference>
<keyword evidence="5" id="KW-1185">Reference proteome</keyword>
<evidence type="ECO:0000313" key="3">
    <source>
        <dbReference type="EMBL" id="PNR35927.1"/>
    </source>
</evidence>
<reference evidence="3 5" key="1">
    <citation type="journal article" date="2008" name="Science">
        <title>The Physcomitrella genome reveals evolutionary insights into the conquest of land by plants.</title>
        <authorList>
            <person name="Rensing S."/>
            <person name="Lang D."/>
            <person name="Zimmer A."/>
            <person name="Terry A."/>
            <person name="Salamov A."/>
            <person name="Shapiro H."/>
            <person name="Nishiyama T."/>
            <person name="Perroud P.-F."/>
            <person name="Lindquist E."/>
            <person name="Kamisugi Y."/>
            <person name="Tanahashi T."/>
            <person name="Sakakibara K."/>
            <person name="Fujita T."/>
            <person name="Oishi K."/>
            <person name="Shin-I T."/>
            <person name="Kuroki Y."/>
            <person name="Toyoda A."/>
            <person name="Suzuki Y."/>
            <person name="Hashimoto A."/>
            <person name="Yamaguchi K."/>
            <person name="Sugano A."/>
            <person name="Kohara Y."/>
            <person name="Fujiyama A."/>
            <person name="Anterola A."/>
            <person name="Aoki S."/>
            <person name="Ashton N."/>
            <person name="Barbazuk W.B."/>
            <person name="Barker E."/>
            <person name="Bennetzen J."/>
            <person name="Bezanilla M."/>
            <person name="Blankenship R."/>
            <person name="Cho S.H."/>
            <person name="Dutcher S."/>
            <person name="Estelle M."/>
            <person name="Fawcett J.A."/>
            <person name="Gundlach H."/>
            <person name="Hanada K."/>
            <person name="Heyl A."/>
            <person name="Hicks K.A."/>
            <person name="Hugh J."/>
            <person name="Lohr M."/>
            <person name="Mayer K."/>
            <person name="Melkozernov A."/>
            <person name="Murata T."/>
            <person name="Nelson D."/>
            <person name="Pils B."/>
            <person name="Prigge M."/>
            <person name="Reiss B."/>
            <person name="Renner T."/>
            <person name="Rombauts S."/>
            <person name="Rushton P."/>
            <person name="Sanderfoot A."/>
            <person name="Schween G."/>
            <person name="Shiu S.-H."/>
            <person name="Stueber K."/>
            <person name="Theodoulou F.L."/>
            <person name="Tu H."/>
            <person name="Van de Peer Y."/>
            <person name="Verrier P.J."/>
            <person name="Waters E."/>
            <person name="Wood A."/>
            <person name="Yang L."/>
            <person name="Cove D."/>
            <person name="Cuming A."/>
            <person name="Hasebe M."/>
            <person name="Lucas S."/>
            <person name="Mishler D.B."/>
            <person name="Reski R."/>
            <person name="Grigoriev I."/>
            <person name="Quatrano R.S."/>
            <person name="Boore J.L."/>
        </authorList>
    </citation>
    <scope>NUCLEOTIDE SEQUENCE [LARGE SCALE GENOMIC DNA]</scope>
    <source>
        <strain evidence="4 5">cv. Gransden 2004</strain>
    </source>
</reference>
<keyword evidence="2" id="KW-1133">Transmembrane helix</keyword>
<evidence type="ECO:0000256" key="2">
    <source>
        <dbReference type="SAM" id="Phobius"/>
    </source>
</evidence>
<dbReference type="Gramene" id="Pp3c17_7570V3.5">
    <property type="protein sequence ID" value="Pp3c17_7570V3.5"/>
    <property type="gene ID" value="Pp3c17_7570"/>
</dbReference>
<proteinExistence type="predicted"/>
<dbReference type="PaxDb" id="3218-PP1S277_32V6.1"/>
<dbReference type="EnsemblPlants" id="Pp3c17_7570V3.7">
    <property type="protein sequence ID" value="Pp3c17_7570V3.7"/>
    <property type="gene ID" value="Pp3c17_7570"/>
</dbReference>
<evidence type="ECO:0000313" key="4">
    <source>
        <dbReference type="EnsemblPlants" id="Pp3c17_7570V3.1"/>
    </source>
</evidence>
<reference evidence="4" key="3">
    <citation type="submission" date="2020-12" db="UniProtKB">
        <authorList>
            <consortium name="EnsemblPlants"/>
        </authorList>
    </citation>
    <scope>IDENTIFICATION</scope>
</reference>
<dbReference type="Gramene" id="Pp3c17_7570V3.7">
    <property type="protein sequence ID" value="Pp3c17_7570V3.7"/>
    <property type="gene ID" value="Pp3c17_7570"/>
</dbReference>
<evidence type="ECO:0000256" key="1">
    <source>
        <dbReference type="SAM" id="MobiDB-lite"/>
    </source>
</evidence>
<dbReference type="Proteomes" id="UP000006727">
    <property type="component" value="Chromosome 17"/>
</dbReference>
<keyword evidence="2" id="KW-0472">Membrane</keyword>
<dbReference type="EMBL" id="ABEU02000017">
    <property type="protein sequence ID" value="PNR35927.1"/>
    <property type="molecule type" value="Genomic_DNA"/>
</dbReference>
<dbReference type="EnsemblPlants" id="Pp3c17_7570V3.5">
    <property type="protein sequence ID" value="Pp3c17_7570V3.5"/>
    <property type="gene ID" value="Pp3c17_7570"/>
</dbReference>
<organism evidence="3">
    <name type="scientific">Physcomitrium patens</name>
    <name type="common">Spreading-leaved earth moss</name>
    <name type="synonym">Physcomitrella patens</name>
    <dbReference type="NCBI Taxonomy" id="3218"/>
    <lineage>
        <taxon>Eukaryota</taxon>
        <taxon>Viridiplantae</taxon>
        <taxon>Streptophyta</taxon>
        <taxon>Embryophyta</taxon>
        <taxon>Bryophyta</taxon>
        <taxon>Bryophytina</taxon>
        <taxon>Bryopsida</taxon>
        <taxon>Funariidae</taxon>
        <taxon>Funariales</taxon>
        <taxon>Funariaceae</taxon>
        <taxon>Physcomitrium</taxon>
    </lineage>
</organism>
<dbReference type="Gramene" id="Pp3c17_7570V3.4">
    <property type="protein sequence ID" value="Pp3c17_7570V3.4"/>
    <property type="gene ID" value="Pp3c17_7570"/>
</dbReference>
<dbReference type="PANTHER" id="PTHR34291:SF1">
    <property type="entry name" value="HYDROXYPROLINE-RICH GLYCOPROTEIN FAMILY PROTEIN"/>
    <property type="match status" value="1"/>
</dbReference>
<dbReference type="EnsemblPlants" id="Pp3c17_7570V3.6">
    <property type="protein sequence ID" value="Pp3c17_7570V3.6"/>
    <property type="gene ID" value="Pp3c17_7570"/>
</dbReference>
<accession>A0A2K1J324</accession>
<dbReference type="Gramene" id="Pp3c17_7570V3.2">
    <property type="protein sequence ID" value="Pp3c17_7570V3.2"/>
    <property type="gene ID" value="Pp3c17_7570"/>
</dbReference>
<dbReference type="EnsemblPlants" id="Pp3c17_7570V3.2">
    <property type="protein sequence ID" value="Pp3c17_7570V3.2"/>
    <property type="gene ID" value="Pp3c17_7570"/>
</dbReference>
<dbReference type="PANTHER" id="PTHR34291">
    <property type="entry name" value="HYDROXYPROLINE-RICH GLYCOPROTEIN FAMILY PROTEIN"/>
    <property type="match status" value="1"/>
</dbReference>
<sequence>MQMGIGAFERTLVSARRALLNSTTLISPVPPRHVRTNCTLMGVIVVLMVLAVAAIACCCYQWEKQMRLQTQVRNSAAQDEFTNGTKFSDPPEKNPAFTEKISAGNLDHSVV</sequence>
<dbReference type="AlphaFoldDB" id="A0A2K1J324"/>
<dbReference type="Gramene" id="Pp3c17_7570V3.1">
    <property type="protein sequence ID" value="Pp3c17_7570V3.1"/>
    <property type="gene ID" value="Pp3c17_7570"/>
</dbReference>
<dbReference type="Gramene" id="Pp3c17_7570V3.3">
    <property type="protein sequence ID" value="Pp3c17_7570V3.3"/>
    <property type="gene ID" value="Pp3c17_7570"/>
</dbReference>
<dbReference type="EnsemblPlants" id="Pp3c17_7570V3.3">
    <property type="protein sequence ID" value="Pp3c17_7570V3.3"/>
    <property type="gene ID" value="Pp3c17_7570"/>
</dbReference>
<dbReference type="InParanoid" id="A0A2K1J324"/>
<protein>
    <submittedName>
        <fullName evidence="3 4">Uncharacterized protein</fullName>
    </submittedName>
</protein>
<feature type="transmembrane region" description="Helical" evidence="2">
    <location>
        <begin position="40"/>
        <end position="60"/>
    </location>
</feature>
<dbReference type="Gramene" id="Pp3c17_7570V3.6">
    <property type="protein sequence ID" value="Pp3c17_7570V3.6"/>
    <property type="gene ID" value="Pp3c17_7570"/>
</dbReference>
<evidence type="ECO:0000313" key="5">
    <source>
        <dbReference type="Proteomes" id="UP000006727"/>
    </source>
</evidence>
<dbReference type="EnsemblPlants" id="Pp3c17_7570V3.4">
    <property type="protein sequence ID" value="Pp3c17_7570V3.4"/>
    <property type="gene ID" value="Pp3c17_7570"/>
</dbReference>
<dbReference type="EnsemblPlants" id="Pp3c17_7570V3.1">
    <property type="protein sequence ID" value="Pp3c17_7570V3.1"/>
    <property type="gene ID" value="Pp3c17_7570"/>
</dbReference>